<dbReference type="InterPro" id="IPR040042">
    <property type="entry name" value="Branching_enz_MT3115-like"/>
</dbReference>
<dbReference type="Gene3D" id="3.20.110.10">
    <property type="entry name" value="Glycoside hydrolase 38, N terminal domain"/>
    <property type="match status" value="1"/>
</dbReference>
<dbReference type="SUPFAM" id="SSF88688">
    <property type="entry name" value="Families 57/38 glycoside transferase middle domain"/>
    <property type="match status" value="1"/>
</dbReference>
<dbReference type="InterPro" id="IPR015293">
    <property type="entry name" value="BE_C"/>
</dbReference>
<comment type="similarity">
    <text evidence="1 3">Belongs to the glycosyl hydrolase 57 family.</text>
</comment>
<dbReference type="InterPro" id="IPR027291">
    <property type="entry name" value="Glyco_hydro_38_N_sf"/>
</dbReference>
<dbReference type="InterPro" id="IPR011330">
    <property type="entry name" value="Glyco_hydro/deAcase_b/a-brl"/>
</dbReference>
<protein>
    <submittedName>
        <fullName evidence="6">DUF1957 domain-containing protein</fullName>
    </submittedName>
</protein>
<gene>
    <name evidence="6" type="ORF">IFE08_01590</name>
</gene>
<feature type="domain" description="Glycoside hydrolase family 57 N-terminal" evidence="4">
    <location>
        <begin position="7"/>
        <end position="231"/>
    </location>
</feature>
<organism evidence="6 7">
    <name type="scientific">Treponema pedis</name>
    <dbReference type="NCBI Taxonomy" id="409322"/>
    <lineage>
        <taxon>Bacteria</taxon>
        <taxon>Pseudomonadati</taxon>
        <taxon>Spirochaetota</taxon>
        <taxon>Spirochaetia</taxon>
        <taxon>Spirochaetales</taxon>
        <taxon>Treponemataceae</taxon>
        <taxon>Treponema</taxon>
    </lineage>
</organism>
<dbReference type="GO" id="GO:0003844">
    <property type="term" value="F:1,4-alpha-glucan branching enzyme activity"/>
    <property type="evidence" value="ECO:0007669"/>
    <property type="project" value="InterPro"/>
</dbReference>
<sequence>MKNNKFVFILDAHLPYIPSEADGGIEQDRLFDSLSYTYLPVIKMCENLKKDTPFKMGIVFEPALCEMLADVFFQERYKKHIERKIEFAKKELERCAGCEKTKKLIQYNLKVFSDDKRTFEDCGGNILKKFDMLSKEGYIEILATTATSCFLPFFESMPEAVSAQIEMGQINYRKHFSSIPSGFWLPALAYCEGLEEIIRSYGYSYTLVETRAFLLADKAPPAGIFAPAAAENGLIFLASDAPACRSVYDKTDSFSSNPVYMDVENDVGFKLPEKYLASVFDTSRGRRPIGFRYWAKDEDESIYDIEKAREQIEIDAKTFVEARISTLNSVRDTTVVRSPVSVFICSSDFLGKRWCEGIAWIERVFKLISESESIEAVLPEQAAHISKQVYTVKPFFSSLFDSGYAAELLTGKTDWMYRYMLKMTERMIKLTEMFPEEGGLKERVLNAAAREVFLMQAFYWPFYGATTELQEFAENRFLEHIKAFTVAYESLGADAPDAKWLSEREHKYPIFKEINYRSFCKKR</sequence>
<accession>A0A7S7AX13</accession>
<reference evidence="6 7" key="1">
    <citation type="submission" date="2020-09" db="EMBL/GenBank/DDBJ databases">
        <title>Characterization of Treponema spp. from bovine digital dermatitis in Korea.</title>
        <authorList>
            <person name="Espiritu H.M."/>
            <person name="Cho Y.I."/>
            <person name="Mamuad L."/>
        </authorList>
    </citation>
    <scope>NUCLEOTIDE SEQUENCE [LARGE SCALE GENOMIC DNA]</scope>
    <source>
        <strain evidence="6 7">KS1</strain>
    </source>
</reference>
<feature type="domain" description="1,4-alpha-glucan branching enzyme C-terminal" evidence="5">
    <location>
        <begin position="421"/>
        <end position="519"/>
    </location>
</feature>
<evidence type="ECO:0000259" key="5">
    <source>
        <dbReference type="Pfam" id="PF09210"/>
    </source>
</evidence>
<dbReference type="EMBL" id="CP061839">
    <property type="protein sequence ID" value="QOW61131.1"/>
    <property type="molecule type" value="Genomic_DNA"/>
</dbReference>
<evidence type="ECO:0000256" key="1">
    <source>
        <dbReference type="ARBA" id="ARBA00006821"/>
    </source>
</evidence>
<dbReference type="AlphaFoldDB" id="A0A7S7AX13"/>
<dbReference type="InterPro" id="IPR028995">
    <property type="entry name" value="Glyco_hydro_57/38_cen_sf"/>
</dbReference>
<proteinExistence type="inferred from homology"/>
<dbReference type="Proteomes" id="UP000593915">
    <property type="component" value="Chromosome"/>
</dbReference>
<dbReference type="InterPro" id="IPR004300">
    <property type="entry name" value="Glyco_hydro_57_N"/>
</dbReference>
<dbReference type="PANTHER" id="PTHR41695:SF1">
    <property type="entry name" value="1,4-ALPHA-GLUCAN BRANCHING ENZYME TK1436"/>
    <property type="match status" value="1"/>
</dbReference>
<dbReference type="SUPFAM" id="SSF88713">
    <property type="entry name" value="Glycoside hydrolase/deacetylase"/>
    <property type="match status" value="1"/>
</dbReference>
<evidence type="ECO:0000259" key="4">
    <source>
        <dbReference type="Pfam" id="PF03065"/>
    </source>
</evidence>
<keyword evidence="2 3" id="KW-0119">Carbohydrate metabolism</keyword>
<dbReference type="Pfam" id="PF09210">
    <property type="entry name" value="BE_C"/>
    <property type="match status" value="1"/>
</dbReference>
<name>A0A7S7AX13_9SPIR</name>
<evidence type="ECO:0000313" key="7">
    <source>
        <dbReference type="Proteomes" id="UP000593915"/>
    </source>
</evidence>
<dbReference type="Pfam" id="PF03065">
    <property type="entry name" value="Glyco_hydro_57"/>
    <property type="match status" value="1"/>
</dbReference>
<dbReference type="RefSeq" id="WP_194076592.1">
    <property type="nucleotide sequence ID" value="NZ_CP061839.1"/>
</dbReference>
<dbReference type="PANTHER" id="PTHR41695">
    <property type="entry name" value="1,4-ALPHA-GLUCAN BRANCHING ENZYME RV3031-RELATED"/>
    <property type="match status" value="1"/>
</dbReference>
<dbReference type="Gene3D" id="1.20.1430.10">
    <property type="entry name" value="Families 57/38 glycoside transferase, middle domain"/>
    <property type="match status" value="1"/>
</dbReference>
<dbReference type="GO" id="GO:0005576">
    <property type="term" value="C:extracellular region"/>
    <property type="evidence" value="ECO:0007669"/>
    <property type="project" value="TreeGrafter"/>
</dbReference>
<evidence type="ECO:0000313" key="6">
    <source>
        <dbReference type="EMBL" id="QOW61131.1"/>
    </source>
</evidence>
<evidence type="ECO:0000256" key="2">
    <source>
        <dbReference type="ARBA" id="ARBA00023277"/>
    </source>
</evidence>
<dbReference type="InterPro" id="IPR037090">
    <property type="entry name" value="57_glycoside_trans_central"/>
</dbReference>
<evidence type="ECO:0000256" key="3">
    <source>
        <dbReference type="RuleBase" id="RU361196"/>
    </source>
</evidence>
<dbReference type="GO" id="GO:0030979">
    <property type="term" value="P:alpha-glucan biosynthetic process"/>
    <property type="evidence" value="ECO:0007669"/>
    <property type="project" value="InterPro"/>
</dbReference>